<dbReference type="SMART" id="SM00184">
    <property type="entry name" value="RING"/>
    <property type="match status" value="1"/>
</dbReference>
<dbReference type="STRING" id="542762.A0A4S4DK02"/>
<dbReference type="EC" id="2.3.2.27" evidence="2"/>
<feature type="domain" description="RING-type" evidence="9">
    <location>
        <begin position="287"/>
        <end position="328"/>
    </location>
</feature>
<evidence type="ECO:0000256" key="3">
    <source>
        <dbReference type="ARBA" id="ARBA00022679"/>
    </source>
</evidence>
<dbReference type="SUPFAM" id="SSF57850">
    <property type="entry name" value="RING/U-box"/>
    <property type="match status" value="1"/>
</dbReference>
<dbReference type="Proteomes" id="UP000306102">
    <property type="component" value="Unassembled WGS sequence"/>
</dbReference>
<organism evidence="10 11">
    <name type="scientific">Camellia sinensis var. sinensis</name>
    <name type="common">China tea</name>
    <dbReference type="NCBI Taxonomy" id="542762"/>
    <lineage>
        <taxon>Eukaryota</taxon>
        <taxon>Viridiplantae</taxon>
        <taxon>Streptophyta</taxon>
        <taxon>Embryophyta</taxon>
        <taxon>Tracheophyta</taxon>
        <taxon>Spermatophyta</taxon>
        <taxon>Magnoliopsida</taxon>
        <taxon>eudicotyledons</taxon>
        <taxon>Gunneridae</taxon>
        <taxon>Pentapetalae</taxon>
        <taxon>asterids</taxon>
        <taxon>Ericales</taxon>
        <taxon>Theaceae</taxon>
        <taxon>Camellia</taxon>
    </lineage>
</organism>
<keyword evidence="3" id="KW-0808">Transferase</keyword>
<dbReference type="FunFam" id="3.30.40.10:FF:000022">
    <property type="entry name" value="E3 ubiquitin-protein ligase RING1-like"/>
    <property type="match status" value="1"/>
</dbReference>
<dbReference type="GO" id="GO:0005737">
    <property type="term" value="C:cytoplasm"/>
    <property type="evidence" value="ECO:0007669"/>
    <property type="project" value="TreeGrafter"/>
</dbReference>
<dbReference type="GO" id="GO:0008270">
    <property type="term" value="F:zinc ion binding"/>
    <property type="evidence" value="ECO:0007669"/>
    <property type="project" value="UniProtKB-KW"/>
</dbReference>
<dbReference type="GO" id="GO:0016567">
    <property type="term" value="P:protein ubiquitination"/>
    <property type="evidence" value="ECO:0007669"/>
    <property type="project" value="TreeGrafter"/>
</dbReference>
<protein>
    <recommendedName>
        <fullName evidence="2">RING-type E3 ubiquitin transferase</fullName>
        <ecNumber evidence="2">2.3.2.27</ecNumber>
    </recommendedName>
</protein>
<sequence>MHLSPPNISFVLPSNSDSLSDSDPNCFDGAQEDQMIFVTDLFASREEKEFAVDDVHDLTRDVNYRVLDVWSYGEELGLGLGFGSRVESELGEPSSSIRAATDGLRVVGNQSNSDSDSEEVVQDVNSEDPIWDSDIPLFSDCLVFDEQRSGNEELEWEEVDQRVYEGEGLSSIIDRIEELSVSSVVSSNEETYESGEESVWNFEWEVLLAVNNWERAPQFEHEGDSDGVSYLAFQDDYTYAAEYDTLFGHFVQNESALKGSPPASKYIVENLLTLVMTKEMLQENMVCAVCKDDILVEEKVTRLPCCHHYHGDCIAPWLSIRNTCPVCRYELPTDDLDYEQRKTQTGGLGLSQDF</sequence>
<dbReference type="GO" id="GO:0061630">
    <property type="term" value="F:ubiquitin protein ligase activity"/>
    <property type="evidence" value="ECO:0007669"/>
    <property type="project" value="UniProtKB-EC"/>
</dbReference>
<evidence type="ECO:0000256" key="5">
    <source>
        <dbReference type="ARBA" id="ARBA00022771"/>
    </source>
</evidence>
<evidence type="ECO:0000256" key="4">
    <source>
        <dbReference type="ARBA" id="ARBA00022723"/>
    </source>
</evidence>
<comment type="caution">
    <text evidence="10">The sequence shown here is derived from an EMBL/GenBank/DDBJ whole genome shotgun (WGS) entry which is preliminary data.</text>
</comment>
<keyword evidence="5 8" id="KW-0863">Zinc-finger</keyword>
<dbReference type="Gene3D" id="3.30.40.10">
    <property type="entry name" value="Zinc/RING finger domain, C3HC4 (zinc finger)"/>
    <property type="match status" value="1"/>
</dbReference>
<keyword evidence="4" id="KW-0479">Metal-binding</keyword>
<name>A0A4S4DK02_CAMSN</name>
<evidence type="ECO:0000256" key="7">
    <source>
        <dbReference type="ARBA" id="ARBA00022833"/>
    </source>
</evidence>
<evidence type="ECO:0000256" key="8">
    <source>
        <dbReference type="PROSITE-ProRule" id="PRU00175"/>
    </source>
</evidence>
<evidence type="ECO:0000256" key="6">
    <source>
        <dbReference type="ARBA" id="ARBA00022786"/>
    </source>
</evidence>
<keyword evidence="6" id="KW-0833">Ubl conjugation pathway</keyword>
<evidence type="ECO:0000313" key="10">
    <source>
        <dbReference type="EMBL" id="THG03210.1"/>
    </source>
</evidence>
<comment type="catalytic activity">
    <reaction evidence="1">
        <text>S-ubiquitinyl-[E2 ubiquitin-conjugating enzyme]-L-cysteine + [acceptor protein]-L-lysine = [E2 ubiquitin-conjugating enzyme]-L-cysteine + N(6)-ubiquitinyl-[acceptor protein]-L-lysine.</text>
        <dbReference type="EC" id="2.3.2.27"/>
    </reaction>
</comment>
<evidence type="ECO:0000256" key="2">
    <source>
        <dbReference type="ARBA" id="ARBA00012483"/>
    </source>
</evidence>
<keyword evidence="7" id="KW-0862">Zinc</keyword>
<gene>
    <name evidence="10" type="ORF">TEA_009737</name>
</gene>
<dbReference type="PROSITE" id="PS50089">
    <property type="entry name" value="ZF_RING_2"/>
    <property type="match status" value="1"/>
</dbReference>
<dbReference type="Pfam" id="PF13639">
    <property type="entry name" value="zf-RING_2"/>
    <property type="match status" value="1"/>
</dbReference>
<keyword evidence="11" id="KW-1185">Reference proteome</keyword>
<dbReference type="InterPro" id="IPR013083">
    <property type="entry name" value="Znf_RING/FYVE/PHD"/>
</dbReference>
<dbReference type="InterPro" id="IPR001841">
    <property type="entry name" value="Znf_RING"/>
</dbReference>
<evidence type="ECO:0000313" key="11">
    <source>
        <dbReference type="Proteomes" id="UP000306102"/>
    </source>
</evidence>
<dbReference type="EMBL" id="SDRB02011014">
    <property type="protein sequence ID" value="THG03210.1"/>
    <property type="molecule type" value="Genomic_DNA"/>
</dbReference>
<dbReference type="PANTHER" id="PTHR15710">
    <property type="entry name" value="E3 UBIQUITIN-PROTEIN LIGASE PRAJA"/>
    <property type="match status" value="1"/>
</dbReference>
<dbReference type="AlphaFoldDB" id="A0A4S4DK02"/>
<evidence type="ECO:0000259" key="9">
    <source>
        <dbReference type="PROSITE" id="PS50089"/>
    </source>
</evidence>
<dbReference type="PANTHER" id="PTHR15710:SF108">
    <property type="entry name" value="OS03G0286100 PROTEIN"/>
    <property type="match status" value="1"/>
</dbReference>
<accession>A0A4S4DK02</accession>
<reference evidence="10 11" key="1">
    <citation type="journal article" date="2018" name="Proc. Natl. Acad. Sci. U.S.A.">
        <title>Draft genome sequence of Camellia sinensis var. sinensis provides insights into the evolution of the tea genome and tea quality.</title>
        <authorList>
            <person name="Wei C."/>
            <person name="Yang H."/>
            <person name="Wang S."/>
            <person name="Zhao J."/>
            <person name="Liu C."/>
            <person name="Gao L."/>
            <person name="Xia E."/>
            <person name="Lu Y."/>
            <person name="Tai Y."/>
            <person name="She G."/>
            <person name="Sun J."/>
            <person name="Cao H."/>
            <person name="Tong W."/>
            <person name="Gao Q."/>
            <person name="Li Y."/>
            <person name="Deng W."/>
            <person name="Jiang X."/>
            <person name="Wang W."/>
            <person name="Chen Q."/>
            <person name="Zhang S."/>
            <person name="Li H."/>
            <person name="Wu J."/>
            <person name="Wang P."/>
            <person name="Li P."/>
            <person name="Shi C."/>
            <person name="Zheng F."/>
            <person name="Jian J."/>
            <person name="Huang B."/>
            <person name="Shan D."/>
            <person name="Shi M."/>
            <person name="Fang C."/>
            <person name="Yue Y."/>
            <person name="Li F."/>
            <person name="Li D."/>
            <person name="Wei S."/>
            <person name="Han B."/>
            <person name="Jiang C."/>
            <person name="Yin Y."/>
            <person name="Xia T."/>
            <person name="Zhang Z."/>
            <person name="Bennetzen J.L."/>
            <person name="Zhao S."/>
            <person name="Wan X."/>
        </authorList>
    </citation>
    <scope>NUCLEOTIDE SEQUENCE [LARGE SCALE GENOMIC DNA]</scope>
    <source>
        <strain evidence="11">cv. Shuchazao</strain>
        <tissue evidence="10">Leaf</tissue>
    </source>
</reference>
<evidence type="ECO:0000256" key="1">
    <source>
        <dbReference type="ARBA" id="ARBA00000900"/>
    </source>
</evidence>
<proteinExistence type="predicted"/>